<proteinExistence type="predicted"/>
<evidence type="ECO:0000313" key="3">
    <source>
        <dbReference type="Proteomes" id="UP000001476"/>
    </source>
</evidence>
<dbReference type="Proteomes" id="UP000001476">
    <property type="component" value="Plasmid pEubeli2"/>
</dbReference>
<keyword evidence="1" id="KW-0812">Transmembrane</keyword>
<keyword evidence="1" id="KW-1133">Transmembrane helix</keyword>
<name>C4Z660_LACE2</name>
<evidence type="ECO:0000256" key="1">
    <source>
        <dbReference type="SAM" id="Phobius"/>
    </source>
</evidence>
<dbReference type="RefSeq" id="WP_012740580.1">
    <property type="nucleotide sequence ID" value="NC_012780.1"/>
</dbReference>
<dbReference type="AlphaFoldDB" id="C4Z660"/>
<protein>
    <submittedName>
        <fullName evidence="2">Uncharacterized protein</fullName>
    </submittedName>
</protein>
<keyword evidence="3" id="KW-1185">Reference proteome</keyword>
<organism evidence="2 3">
    <name type="scientific">Lachnospira eligens (strain ATCC 27750 / DSM 3376 / VPI C15-48 / C15-B4)</name>
    <name type="common">Eubacterium eligens</name>
    <dbReference type="NCBI Taxonomy" id="515620"/>
    <lineage>
        <taxon>Bacteria</taxon>
        <taxon>Bacillati</taxon>
        <taxon>Bacillota</taxon>
        <taxon>Clostridia</taxon>
        <taxon>Lachnospirales</taxon>
        <taxon>Lachnospiraceae</taxon>
        <taxon>Lachnospira</taxon>
    </lineage>
</organism>
<feature type="transmembrane region" description="Helical" evidence="1">
    <location>
        <begin position="44"/>
        <end position="66"/>
    </location>
</feature>
<reference evidence="2 3" key="1">
    <citation type="journal article" date="2009" name="Proc. Natl. Acad. Sci. U.S.A.">
        <title>Characterizing a model human gut microbiota composed of members of its two dominant bacterial phyla.</title>
        <authorList>
            <person name="Mahowald M.A."/>
            <person name="Rey F.E."/>
            <person name="Seedorf H."/>
            <person name="Turnbaugh P.J."/>
            <person name="Fulton R.S."/>
            <person name="Wollam A."/>
            <person name="Shah N."/>
            <person name="Wang C."/>
            <person name="Magrini V."/>
            <person name="Wilson R.K."/>
            <person name="Cantarel B.L."/>
            <person name="Coutinho P.M."/>
            <person name="Henrissat B."/>
            <person name="Crock L.W."/>
            <person name="Russell A."/>
            <person name="Verberkmoes N.C."/>
            <person name="Hettich R.L."/>
            <person name="Gordon J.I."/>
        </authorList>
    </citation>
    <scope>NUCLEOTIDE SEQUENCE [LARGE SCALE GENOMIC DNA]</scope>
    <source>
        <strain evidence="3">ATCC 27750 / DSM 3376 / VPI C15-48 / C15-B4</strain>
        <plasmid evidence="2">unnamed</plasmid>
    </source>
</reference>
<dbReference type="EMBL" id="CP001106">
    <property type="protein sequence ID" value="ACR73452.1"/>
    <property type="molecule type" value="Genomic_DNA"/>
</dbReference>
<feature type="transmembrane region" description="Helical" evidence="1">
    <location>
        <begin position="21"/>
        <end position="38"/>
    </location>
</feature>
<gene>
    <name evidence="2" type="ordered locus">EUBELI_20307</name>
</gene>
<evidence type="ECO:0000313" key="2">
    <source>
        <dbReference type="EMBL" id="ACR73452.1"/>
    </source>
</evidence>
<keyword evidence="2" id="KW-0614">Plasmid</keyword>
<dbReference type="GeneID" id="41357042"/>
<dbReference type="HOGENOM" id="CLU_2408872_0_0_9"/>
<geneLocation type="plasmid" evidence="3">
    <name>pEubeli2</name>
</geneLocation>
<keyword evidence="1" id="KW-0472">Membrane</keyword>
<accession>C4Z660</accession>
<dbReference type="KEGG" id="eel:EUBELI_20307"/>
<sequence>MRKNNKNTLLYKILFDKDFPGFIAASIVLFIAYNFMEIDTVDISLFLSVFTLFVCNIASGLIYNLYSNNKEDSIKLSMDYVEFAKDIRKNYC</sequence>